<keyword evidence="4" id="KW-1185">Reference proteome</keyword>
<dbReference type="GO" id="GO:0005509">
    <property type="term" value="F:calcium ion binding"/>
    <property type="evidence" value="ECO:0007669"/>
    <property type="project" value="InterPro"/>
</dbReference>
<dbReference type="Gene3D" id="1.10.238.10">
    <property type="entry name" value="EF-hand"/>
    <property type="match status" value="1"/>
</dbReference>
<dbReference type="OrthoDB" id="1337600at2759"/>
<evidence type="ECO:0000256" key="1">
    <source>
        <dbReference type="ARBA" id="ARBA00022837"/>
    </source>
</evidence>
<dbReference type="AlphaFoldDB" id="A0A371HV08"/>
<dbReference type="STRING" id="157652.A0A371HV08"/>
<gene>
    <name evidence="3" type="primary">CML5</name>
    <name evidence="3" type="ORF">CR513_09361</name>
</gene>
<feature type="domain" description="EF-hand" evidence="2">
    <location>
        <begin position="28"/>
        <end position="63"/>
    </location>
</feature>
<proteinExistence type="predicted"/>
<feature type="non-terminal residue" evidence="3">
    <location>
        <position position="1"/>
    </location>
</feature>
<evidence type="ECO:0000259" key="2">
    <source>
        <dbReference type="PROSITE" id="PS50222"/>
    </source>
</evidence>
<dbReference type="SUPFAM" id="SSF47473">
    <property type="entry name" value="EF-hand"/>
    <property type="match status" value="1"/>
</dbReference>
<dbReference type="CDD" id="cd00051">
    <property type="entry name" value="EFh"/>
    <property type="match status" value="1"/>
</dbReference>
<comment type="caution">
    <text evidence="3">The sequence shown here is derived from an EMBL/GenBank/DDBJ whole genome shotgun (WGS) entry which is preliminary data.</text>
</comment>
<dbReference type="Proteomes" id="UP000257109">
    <property type="component" value="Unassembled WGS sequence"/>
</dbReference>
<dbReference type="EMBL" id="QJKJ01001650">
    <property type="protein sequence ID" value="RDY06626.1"/>
    <property type="molecule type" value="Genomic_DNA"/>
</dbReference>
<feature type="domain" description="EF-hand" evidence="2">
    <location>
        <begin position="68"/>
        <end position="99"/>
    </location>
</feature>
<dbReference type="Pfam" id="PF13499">
    <property type="entry name" value="EF-hand_7"/>
    <property type="match status" value="1"/>
</dbReference>
<dbReference type="PROSITE" id="PS00018">
    <property type="entry name" value="EF_HAND_1"/>
    <property type="match status" value="1"/>
</dbReference>
<keyword evidence="1" id="KW-0106">Calcium</keyword>
<dbReference type="SMART" id="SM00054">
    <property type="entry name" value="EFh"/>
    <property type="match status" value="2"/>
</dbReference>
<organism evidence="3 4">
    <name type="scientific">Mucuna pruriens</name>
    <name type="common">Velvet bean</name>
    <name type="synonym">Dolichos pruriens</name>
    <dbReference type="NCBI Taxonomy" id="157652"/>
    <lineage>
        <taxon>Eukaryota</taxon>
        <taxon>Viridiplantae</taxon>
        <taxon>Streptophyta</taxon>
        <taxon>Embryophyta</taxon>
        <taxon>Tracheophyta</taxon>
        <taxon>Spermatophyta</taxon>
        <taxon>Magnoliopsida</taxon>
        <taxon>eudicotyledons</taxon>
        <taxon>Gunneridae</taxon>
        <taxon>Pentapetalae</taxon>
        <taxon>rosids</taxon>
        <taxon>fabids</taxon>
        <taxon>Fabales</taxon>
        <taxon>Fabaceae</taxon>
        <taxon>Papilionoideae</taxon>
        <taxon>50 kb inversion clade</taxon>
        <taxon>NPAAA clade</taxon>
        <taxon>indigoferoid/millettioid clade</taxon>
        <taxon>Phaseoleae</taxon>
        <taxon>Mucuna</taxon>
    </lineage>
</organism>
<protein>
    <submittedName>
        <fullName evidence="3">Calmodulin-like protein 5</fullName>
    </submittedName>
</protein>
<reference evidence="3" key="1">
    <citation type="submission" date="2018-05" db="EMBL/GenBank/DDBJ databases">
        <title>Draft genome of Mucuna pruriens seed.</title>
        <authorList>
            <person name="Nnadi N.E."/>
            <person name="Vos R."/>
            <person name="Hasami M.H."/>
            <person name="Devisetty U.K."/>
            <person name="Aguiy J.C."/>
        </authorList>
    </citation>
    <scope>NUCLEOTIDE SEQUENCE [LARGE SCALE GENOMIC DNA]</scope>
    <source>
        <strain evidence="3">JCA_2017</strain>
    </source>
</reference>
<dbReference type="InterPro" id="IPR011992">
    <property type="entry name" value="EF-hand-dom_pair"/>
</dbReference>
<evidence type="ECO:0000313" key="4">
    <source>
        <dbReference type="Proteomes" id="UP000257109"/>
    </source>
</evidence>
<name>A0A371HV08_MUCPR</name>
<dbReference type="InterPro" id="IPR002048">
    <property type="entry name" value="EF_hand_dom"/>
</dbReference>
<evidence type="ECO:0000313" key="3">
    <source>
        <dbReference type="EMBL" id="RDY06626.1"/>
    </source>
</evidence>
<sequence length="103" mass="11601">MTVMVKVNDAPTKTKYVPGNRSPAVDPNEVEKIMKILRESDSNRDGRFSKDELKKALKKLGAFFPGWRAKRCFGMADANNDGHIDEDEIETLIVYLLSHGYGN</sequence>
<accession>A0A371HV08</accession>
<dbReference type="InterPro" id="IPR018247">
    <property type="entry name" value="EF_Hand_1_Ca_BS"/>
</dbReference>
<dbReference type="PROSITE" id="PS50222">
    <property type="entry name" value="EF_HAND_2"/>
    <property type="match status" value="2"/>
</dbReference>